<accession>A0A1F6TII9</accession>
<dbReference type="SUPFAM" id="SSF54285">
    <property type="entry name" value="MoaD/ThiS"/>
    <property type="match status" value="1"/>
</dbReference>
<gene>
    <name evidence="3" type="ORF">A2150_03295</name>
</gene>
<dbReference type="NCBIfam" id="NF002490">
    <property type="entry name" value="PRK01777.1"/>
    <property type="match status" value="1"/>
</dbReference>
<dbReference type="InterPro" id="IPR005346">
    <property type="entry name" value="RnfH"/>
</dbReference>
<dbReference type="EMBL" id="MFSS01000008">
    <property type="protein sequence ID" value="OGI44899.1"/>
    <property type="molecule type" value="Genomic_DNA"/>
</dbReference>
<dbReference type="Pfam" id="PF03658">
    <property type="entry name" value="Ub-RnfH"/>
    <property type="match status" value="1"/>
</dbReference>
<dbReference type="Gene3D" id="3.10.20.280">
    <property type="entry name" value="RnfH-like"/>
    <property type="match status" value="1"/>
</dbReference>
<reference evidence="3 4" key="1">
    <citation type="journal article" date="2016" name="Nat. Commun.">
        <title>Thousands of microbial genomes shed light on interconnected biogeochemical processes in an aquifer system.</title>
        <authorList>
            <person name="Anantharaman K."/>
            <person name="Brown C.T."/>
            <person name="Hug L.A."/>
            <person name="Sharon I."/>
            <person name="Castelle C.J."/>
            <person name="Probst A.J."/>
            <person name="Thomas B.C."/>
            <person name="Singh A."/>
            <person name="Wilkins M.J."/>
            <person name="Karaoz U."/>
            <person name="Brodie E.L."/>
            <person name="Williams K.H."/>
            <person name="Hubbard S.S."/>
            <person name="Banfield J.F."/>
        </authorList>
    </citation>
    <scope>NUCLEOTIDE SEQUENCE [LARGE SCALE GENOMIC DNA]</scope>
</reference>
<comment type="similarity">
    <text evidence="1 2">Belongs to the UPF0125 (RnfH) family.</text>
</comment>
<evidence type="ECO:0000256" key="1">
    <source>
        <dbReference type="ARBA" id="ARBA00010645"/>
    </source>
</evidence>
<protein>
    <recommendedName>
        <fullName evidence="2">UPF0125 protein A2150_03295</fullName>
    </recommendedName>
</protein>
<dbReference type="HAMAP" id="MF_00460">
    <property type="entry name" value="UPF0125_RnfH"/>
    <property type="match status" value="1"/>
</dbReference>
<dbReference type="InterPro" id="IPR016155">
    <property type="entry name" value="Mopterin_synth/thiamin_S_b"/>
</dbReference>
<dbReference type="STRING" id="1817758.A2150_03295"/>
<sequence>MANADLRPLGVEVVYATHTRQRLVELTVAPGTTVAEAIAASGILREFPEIDLRVNRVGIFGQLARLGDVVQAGDRVEIYRPLQADPKEARRQRARKAGKRG</sequence>
<organism evidence="3 4">
    <name type="scientific">Candidatus Muproteobacteria bacterium RBG_16_64_11</name>
    <dbReference type="NCBI Taxonomy" id="1817758"/>
    <lineage>
        <taxon>Bacteria</taxon>
        <taxon>Pseudomonadati</taxon>
        <taxon>Pseudomonadota</taxon>
        <taxon>Candidatus Muproteobacteria</taxon>
    </lineage>
</organism>
<dbReference type="PANTHER" id="PTHR37483">
    <property type="entry name" value="UPF0125 PROTEIN RATB"/>
    <property type="match status" value="1"/>
</dbReference>
<comment type="caution">
    <text evidence="3">The sequence shown here is derived from an EMBL/GenBank/DDBJ whole genome shotgun (WGS) entry which is preliminary data.</text>
</comment>
<proteinExistence type="inferred from homology"/>
<dbReference type="PANTHER" id="PTHR37483:SF1">
    <property type="entry name" value="UPF0125 PROTEIN RATB"/>
    <property type="match status" value="1"/>
</dbReference>
<evidence type="ECO:0000313" key="4">
    <source>
        <dbReference type="Proteomes" id="UP000177925"/>
    </source>
</evidence>
<dbReference type="InterPro" id="IPR037021">
    <property type="entry name" value="RnfH_sf"/>
</dbReference>
<evidence type="ECO:0000313" key="3">
    <source>
        <dbReference type="EMBL" id="OGI44899.1"/>
    </source>
</evidence>
<name>A0A1F6TII9_9PROT</name>
<dbReference type="AlphaFoldDB" id="A0A1F6TII9"/>
<dbReference type="Proteomes" id="UP000177925">
    <property type="component" value="Unassembled WGS sequence"/>
</dbReference>
<evidence type="ECO:0000256" key="2">
    <source>
        <dbReference type="HAMAP-Rule" id="MF_00460"/>
    </source>
</evidence>